<keyword evidence="4" id="KW-1015">Disulfide bond</keyword>
<gene>
    <name evidence="7" type="ORF">GCM10009665_09170</name>
</gene>
<feature type="domain" description="Thioredoxin" evidence="6">
    <location>
        <begin position="67"/>
        <end position="211"/>
    </location>
</feature>
<dbReference type="Proteomes" id="UP001500037">
    <property type="component" value="Unassembled WGS sequence"/>
</dbReference>
<protein>
    <submittedName>
        <fullName evidence="7">TlpA disulfide reductase family protein</fullName>
    </submittedName>
</protein>
<evidence type="ECO:0000256" key="1">
    <source>
        <dbReference type="ARBA" id="ARBA00004196"/>
    </source>
</evidence>
<organism evidence="7 8">
    <name type="scientific">Kitasatospora nipponensis</name>
    <dbReference type="NCBI Taxonomy" id="258049"/>
    <lineage>
        <taxon>Bacteria</taxon>
        <taxon>Bacillati</taxon>
        <taxon>Actinomycetota</taxon>
        <taxon>Actinomycetes</taxon>
        <taxon>Kitasatosporales</taxon>
        <taxon>Streptomycetaceae</taxon>
        <taxon>Kitasatospora</taxon>
    </lineage>
</organism>
<dbReference type="InterPro" id="IPR050553">
    <property type="entry name" value="Thioredoxin_ResA/DsbE_sf"/>
</dbReference>
<dbReference type="InterPro" id="IPR013766">
    <property type="entry name" value="Thioredoxin_domain"/>
</dbReference>
<dbReference type="PANTHER" id="PTHR42852">
    <property type="entry name" value="THIOL:DISULFIDE INTERCHANGE PROTEIN DSBE"/>
    <property type="match status" value="1"/>
</dbReference>
<keyword evidence="3" id="KW-0735">Signal-anchor</keyword>
<accession>A0ABN1VSB7</accession>
<evidence type="ECO:0000256" key="2">
    <source>
        <dbReference type="ARBA" id="ARBA00022748"/>
    </source>
</evidence>
<dbReference type="Gene3D" id="3.40.30.10">
    <property type="entry name" value="Glutaredoxin"/>
    <property type="match status" value="1"/>
</dbReference>
<sequence length="215" mass="22610">MRTPLKALRLPCETFHMSGKPRLRLAAVLCAAAAALTLTGCSSTGSGSGDAQAGFVAGTGGLDTVPVAQRKAAPAIGGNDLAGKPTALADYPGKIVVINVWGSWCSPCRDEAKNLEQAYDKYKDQGVQFLGINTRDLSVTNAQRFEQVNSIGYPSIFDPDGTQILKFPKGSLNPQTIPTTLVIDRRGRLAARAMKPLTSEDVDALIAPVLAEPAS</sequence>
<evidence type="ECO:0000256" key="5">
    <source>
        <dbReference type="ARBA" id="ARBA00023284"/>
    </source>
</evidence>
<evidence type="ECO:0000313" key="7">
    <source>
        <dbReference type="EMBL" id="GAA1221173.1"/>
    </source>
</evidence>
<name>A0ABN1VSB7_9ACTN</name>
<dbReference type="InterPro" id="IPR000866">
    <property type="entry name" value="AhpC/TSA"/>
</dbReference>
<keyword evidence="3" id="KW-0812">Transmembrane</keyword>
<evidence type="ECO:0000256" key="3">
    <source>
        <dbReference type="ARBA" id="ARBA00022968"/>
    </source>
</evidence>
<reference evidence="7 8" key="1">
    <citation type="journal article" date="2019" name="Int. J. Syst. Evol. Microbiol.">
        <title>The Global Catalogue of Microorganisms (GCM) 10K type strain sequencing project: providing services to taxonomists for standard genome sequencing and annotation.</title>
        <authorList>
            <consortium name="The Broad Institute Genomics Platform"/>
            <consortium name="The Broad Institute Genome Sequencing Center for Infectious Disease"/>
            <person name="Wu L."/>
            <person name="Ma J."/>
        </authorList>
    </citation>
    <scope>NUCLEOTIDE SEQUENCE [LARGE SCALE GENOMIC DNA]</scope>
    <source>
        <strain evidence="7 8">JCM 13004</strain>
    </source>
</reference>
<dbReference type="PANTHER" id="PTHR42852:SF6">
    <property type="entry name" value="THIOL:DISULFIDE INTERCHANGE PROTEIN DSBE"/>
    <property type="match status" value="1"/>
</dbReference>
<comment type="caution">
    <text evidence="7">The sequence shown here is derived from an EMBL/GenBank/DDBJ whole genome shotgun (WGS) entry which is preliminary data.</text>
</comment>
<dbReference type="EMBL" id="BAAALF010000009">
    <property type="protein sequence ID" value="GAA1221173.1"/>
    <property type="molecule type" value="Genomic_DNA"/>
</dbReference>
<keyword evidence="2" id="KW-0201">Cytochrome c-type biogenesis</keyword>
<dbReference type="PROSITE" id="PS51352">
    <property type="entry name" value="THIOREDOXIN_2"/>
    <property type="match status" value="1"/>
</dbReference>
<evidence type="ECO:0000259" key="6">
    <source>
        <dbReference type="PROSITE" id="PS51352"/>
    </source>
</evidence>
<dbReference type="CDD" id="cd02966">
    <property type="entry name" value="TlpA_like_family"/>
    <property type="match status" value="1"/>
</dbReference>
<proteinExistence type="predicted"/>
<keyword evidence="8" id="KW-1185">Reference proteome</keyword>
<comment type="subcellular location">
    <subcellularLocation>
        <location evidence="1">Cell envelope</location>
    </subcellularLocation>
</comment>
<dbReference type="SUPFAM" id="SSF52833">
    <property type="entry name" value="Thioredoxin-like"/>
    <property type="match status" value="1"/>
</dbReference>
<evidence type="ECO:0000313" key="8">
    <source>
        <dbReference type="Proteomes" id="UP001500037"/>
    </source>
</evidence>
<evidence type="ECO:0000256" key="4">
    <source>
        <dbReference type="ARBA" id="ARBA00023157"/>
    </source>
</evidence>
<keyword evidence="5" id="KW-0676">Redox-active center</keyword>
<dbReference type="InterPro" id="IPR036249">
    <property type="entry name" value="Thioredoxin-like_sf"/>
</dbReference>
<dbReference type="Pfam" id="PF00578">
    <property type="entry name" value="AhpC-TSA"/>
    <property type="match status" value="1"/>
</dbReference>